<dbReference type="GO" id="GO:0003723">
    <property type="term" value="F:RNA binding"/>
    <property type="evidence" value="ECO:0007669"/>
    <property type="project" value="InterPro"/>
</dbReference>
<dbReference type="InterPro" id="IPR020103">
    <property type="entry name" value="PsdUridine_synth_cat_dom_sf"/>
</dbReference>
<evidence type="ECO:0000256" key="2">
    <source>
        <dbReference type="ARBA" id="ARBA00022694"/>
    </source>
</evidence>
<dbReference type="Proteomes" id="UP000430345">
    <property type="component" value="Unassembled WGS sequence"/>
</dbReference>
<dbReference type="Gene3D" id="3.30.70.580">
    <property type="entry name" value="Pseudouridine synthase I, catalytic domain, N-terminal subdomain"/>
    <property type="match status" value="1"/>
</dbReference>
<comment type="caution">
    <text evidence="9">The sequence shown here is derived from an EMBL/GenBank/DDBJ whole genome shotgun (WGS) entry which is preliminary data.</text>
</comment>
<organism evidence="9 10">
    <name type="scientific">Clostridium tarantellae</name>
    <dbReference type="NCBI Taxonomy" id="39493"/>
    <lineage>
        <taxon>Bacteria</taxon>
        <taxon>Bacillati</taxon>
        <taxon>Bacillota</taxon>
        <taxon>Clostridia</taxon>
        <taxon>Eubacteriales</taxon>
        <taxon>Clostridiaceae</taxon>
        <taxon>Clostridium</taxon>
    </lineage>
</organism>
<dbReference type="RefSeq" id="WP_152891316.1">
    <property type="nucleotide sequence ID" value="NZ_WHJC01000274.1"/>
</dbReference>
<comment type="function">
    <text evidence="4">Formation of pseudouridine at positions 38, 39 and 40 in the anticodon stem and loop of transfer RNAs.</text>
</comment>
<evidence type="ECO:0000256" key="1">
    <source>
        <dbReference type="ARBA" id="ARBA00009375"/>
    </source>
</evidence>
<dbReference type="Pfam" id="PF01416">
    <property type="entry name" value="PseudoU_synth_1"/>
    <property type="match status" value="2"/>
</dbReference>
<feature type="domain" description="Pseudouridine synthase I TruA alpha/beta" evidence="8">
    <location>
        <begin position="8"/>
        <end position="106"/>
    </location>
</feature>
<dbReference type="CDD" id="cd02570">
    <property type="entry name" value="PseudoU_synth_EcTruA"/>
    <property type="match status" value="1"/>
</dbReference>
<feature type="binding site" evidence="4 6">
    <location>
        <position position="114"/>
    </location>
    <ligand>
        <name>substrate</name>
    </ligand>
</feature>
<keyword evidence="10" id="KW-1185">Reference proteome</keyword>
<evidence type="ECO:0000256" key="6">
    <source>
        <dbReference type="PIRSR" id="PIRSR001430-2"/>
    </source>
</evidence>
<dbReference type="HAMAP" id="MF_00171">
    <property type="entry name" value="TruA"/>
    <property type="match status" value="1"/>
</dbReference>
<dbReference type="FunFam" id="3.30.70.580:FF:000001">
    <property type="entry name" value="tRNA pseudouridine synthase A"/>
    <property type="match status" value="1"/>
</dbReference>
<dbReference type="PIRSF" id="PIRSF001430">
    <property type="entry name" value="tRNA_psdUrid_synth"/>
    <property type="match status" value="1"/>
</dbReference>
<sequence length="249" mass="28620">MRNIKMLIQYDGSRYKGWQKQNQKGSNVSTIQDKIEKVLSKMTEEDIQIIGCGRTDTGVHAENYIANFKTVSIKSLEEILEYLNTYLPEDIVVKSLKNCNERFHARLNVKSKTYVYTIDNNEYADVFLRKYTYHIRKKLNLEEMINGSKYLIGTHDFQSFTSLKIKNGKSTIRTINYINIEENNNIIKIKVNGNGFLLNMVRIIVGTLLEVGLGNMCSSEVKHILEIKKRSEASEKAPAKGLCMESVVY</sequence>
<keyword evidence="3 4" id="KW-0413">Isomerase</keyword>
<dbReference type="InterPro" id="IPR020095">
    <property type="entry name" value="PsdUridine_synth_TruA_C"/>
</dbReference>
<comment type="subunit">
    <text evidence="4">Homodimer.</text>
</comment>
<feature type="active site" description="Nucleophile" evidence="4 5">
    <location>
        <position position="56"/>
    </location>
</feature>
<accession>A0A6I1MNQ2</accession>
<dbReference type="NCBIfam" id="TIGR00071">
    <property type="entry name" value="hisT_truA"/>
    <property type="match status" value="1"/>
</dbReference>
<dbReference type="InterPro" id="IPR001406">
    <property type="entry name" value="PsdUridine_synth_TruA"/>
</dbReference>
<evidence type="ECO:0000256" key="7">
    <source>
        <dbReference type="RuleBase" id="RU003792"/>
    </source>
</evidence>
<dbReference type="PANTHER" id="PTHR11142:SF22">
    <property type="entry name" value="TRNA PSEUDOURIDINE SYNTHASE A 2"/>
    <property type="match status" value="1"/>
</dbReference>
<evidence type="ECO:0000256" key="4">
    <source>
        <dbReference type="HAMAP-Rule" id="MF_00171"/>
    </source>
</evidence>
<dbReference type="InterPro" id="IPR020097">
    <property type="entry name" value="PsdUridine_synth_TruA_a/b_dom"/>
</dbReference>
<dbReference type="EC" id="5.4.99.12" evidence="4"/>
<evidence type="ECO:0000256" key="3">
    <source>
        <dbReference type="ARBA" id="ARBA00023235"/>
    </source>
</evidence>
<proteinExistence type="inferred from homology"/>
<evidence type="ECO:0000313" key="9">
    <source>
        <dbReference type="EMBL" id="MPQ44664.1"/>
    </source>
</evidence>
<comment type="caution">
    <text evidence="4">Lacks conserved residue(s) required for the propagation of feature annotation.</text>
</comment>
<evidence type="ECO:0000259" key="8">
    <source>
        <dbReference type="Pfam" id="PF01416"/>
    </source>
</evidence>
<evidence type="ECO:0000256" key="5">
    <source>
        <dbReference type="PIRSR" id="PIRSR001430-1"/>
    </source>
</evidence>
<dbReference type="GO" id="GO:0031119">
    <property type="term" value="P:tRNA pseudouridine synthesis"/>
    <property type="evidence" value="ECO:0007669"/>
    <property type="project" value="UniProtKB-UniRule"/>
</dbReference>
<dbReference type="PANTHER" id="PTHR11142">
    <property type="entry name" value="PSEUDOURIDYLATE SYNTHASE"/>
    <property type="match status" value="1"/>
</dbReference>
<dbReference type="GO" id="GO:0160147">
    <property type="term" value="F:tRNA pseudouridine(38-40) synthase activity"/>
    <property type="evidence" value="ECO:0007669"/>
    <property type="project" value="UniProtKB-EC"/>
</dbReference>
<reference evidence="9 10" key="1">
    <citation type="submission" date="2019-10" db="EMBL/GenBank/DDBJ databases">
        <title>The Genome Sequence of Clostridium tarantellae Isolated from Fish Brain.</title>
        <authorList>
            <person name="Bano L."/>
            <person name="Kiel M."/>
            <person name="Sales G."/>
            <person name="Doxey A.C."/>
            <person name="Mansfield M.J."/>
            <person name="Schiavone M."/>
            <person name="Rossetto O."/>
            <person name="Pirazzini M."/>
            <person name="Dobrindt U."/>
            <person name="Montecucco C."/>
        </authorList>
    </citation>
    <scope>NUCLEOTIDE SEQUENCE [LARGE SCALE GENOMIC DNA]</scope>
    <source>
        <strain evidence="9 10">DSM 3997</strain>
    </source>
</reference>
<gene>
    <name evidence="4 9" type="primary">truA</name>
    <name evidence="9" type="ORF">GBZ86_13055</name>
</gene>
<dbReference type="InterPro" id="IPR020094">
    <property type="entry name" value="TruA/RsuA/RluB/E/F_N"/>
</dbReference>
<evidence type="ECO:0000313" key="10">
    <source>
        <dbReference type="Proteomes" id="UP000430345"/>
    </source>
</evidence>
<feature type="domain" description="Pseudouridine synthase I TruA alpha/beta" evidence="8">
    <location>
        <begin position="149"/>
        <end position="249"/>
    </location>
</feature>
<keyword evidence="2 4" id="KW-0819">tRNA processing</keyword>
<dbReference type="EMBL" id="WHJC01000274">
    <property type="protein sequence ID" value="MPQ44664.1"/>
    <property type="molecule type" value="Genomic_DNA"/>
</dbReference>
<dbReference type="Gene3D" id="3.30.70.660">
    <property type="entry name" value="Pseudouridine synthase I, catalytic domain, C-terminal subdomain"/>
    <property type="match status" value="1"/>
</dbReference>
<dbReference type="OrthoDB" id="9811823at2"/>
<dbReference type="SUPFAM" id="SSF55120">
    <property type="entry name" value="Pseudouridine synthase"/>
    <property type="match status" value="1"/>
</dbReference>
<comment type="catalytic activity">
    <reaction evidence="4 7">
        <text>uridine(38/39/40) in tRNA = pseudouridine(38/39/40) in tRNA</text>
        <dbReference type="Rhea" id="RHEA:22376"/>
        <dbReference type="Rhea" id="RHEA-COMP:10085"/>
        <dbReference type="Rhea" id="RHEA-COMP:10087"/>
        <dbReference type="ChEBI" id="CHEBI:65314"/>
        <dbReference type="ChEBI" id="CHEBI:65315"/>
        <dbReference type="EC" id="5.4.99.12"/>
    </reaction>
</comment>
<protein>
    <recommendedName>
        <fullName evidence="4">tRNA pseudouridine synthase A</fullName>
        <ecNumber evidence="4">5.4.99.12</ecNumber>
    </recommendedName>
    <alternativeName>
        <fullName evidence="4">tRNA pseudouridine(38-40) synthase</fullName>
    </alternativeName>
    <alternativeName>
        <fullName evidence="4">tRNA pseudouridylate synthase I</fullName>
    </alternativeName>
    <alternativeName>
        <fullName evidence="4">tRNA-uridine isomerase I</fullName>
    </alternativeName>
</protein>
<comment type="similarity">
    <text evidence="1 4 7">Belongs to the tRNA pseudouridine synthase TruA family.</text>
</comment>
<dbReference type="AlphaFoldDB" id="A0A6I1MNQ2"/>
<name>A0A6I1MNQ2_9CLOT</name>